<dbReference type="Proteomes" id="UP001156703">
    <property type="component" value="Unassembled WGS sequence"/>
</dbReference>
<name>A0ABQ5Z8T2_9SPHN</name>
<comment type="pathway">
    <text evidence="4">Cofactor biosynthesis; molybdopterin biosynthesis.</text>
</comment>
<dbReference type="CDD" id="cd00887">
    <property type="entry name" value="MoeA"/>
    <property type="match status" value="1"/>
</dbReference>
<keyword evidence="4" id="KW-0479">Metal-binding</keyword>
<comment type="similarity">
    <text evidence="2 4">Belongs to the MoeA family.</text>
</comment>
<evidence type="ECO:0000313" key="6">
    <source>
        <dbReference type="EMBL" id="GLR48364.1"/>
    </source>
</evidence>
<dbReference type="SUPFAM" id="SSF63882">
    <property type="entry name" value="MoeA N-terminal region -like"/>
    <property type="match status" value="1"/>
</dbReference>
<dbReference type="InterPro" id="IPR005110">
    <property type="entry name" value="MoeA_linker/N"/>
</dbReference>
<dbReference type="Gene3D" id="3.40.980.10">
    <property type="entry name" value="MoaB/Mog-like domain"/>
    <property type="match status" value="1"/>
</dbReference>
<dbReference type="Gene3D" id="2.170.190.11">
    <property type="entry name" value="Molybdopterin biosynthesis moea protein, domain 3"/>
    <property type="match status" value="1"/>
</dbReference>
<comment type="caution">
    <text evidence="6">The sequence shown here is derived from an EMBL/GenBank/DDBJ whole genome shotgun (WGS) entry which is preliminary data.</text>
</comment>
<organism evidence="6 7">
    <name type="scientific">Sphingomonas astaxanthinifaciens DSM 22298</name>
    <dbReference type="NCBI Taxonomy" id="1123267"/>
    <lineage>
        <taxon>Bacteria</taxon>
        <taxon>Pseudomonadati</taxon>
        <taxon>Pseudomonadota</taxon>
        <taxon>Alphaproteobacteria</taxon>
        <taxon>Sphingomonadales</taxon>
        <taxon>Sphingomonadaceae</taxon>
        <taxon>Sphingomonas</taxon>
    </lineage>
</organism>
<feature type="domain" description="MoaB/Mog" evidence="5">
    <location>
        <begin position="173"/>
        <end position="312"/>
    </location>
</feature>
<comment type="cofactor">
    <cofactor evidence="4">
        <name>Mg(2+)</name>
        <dbReference type="ChEBI" id="CHEBI:18420"/>
    </cofactor>
</comment>
<comment type="function">
    <text evidence="1 4">Catalyzes the insertion of molybdate into adenylated molybdopterin with the concomitant release of AMP.</text>
</comment>
<dbReference type="EMBL" id="BSOO01000024">
    <property type="protein sequence ID" value="GLR48364.1"/>
    <property type="molecule type" value="Genomic_DNA"/>
</dbReference>
<dbReference type="InterPro" id="IPR036688">
    <property type="entry name" value="MoeA_C_domain_IV_sf"/>
</dbReference>
<evidence type="ECO:0000256" key="4">
    <source>
        <dbReference type="RuleBase" id="RU365090"/>
    </source>
</evidence>
<evidence type="ECO:0000256" key="1">
    <source>
        <dbReference type="ARBA" id="ARBA00002901"/>
    </source>
</evidence>
<dbReference type="Gene3D" id="3.90.105.10">
    <property type="entry name" value="Molybdopterin biosynthesis moea protein, domain 2"/>
    <property type="match status" value="1"/>
</dbReference>
<evidence type="ECO:0000313" key="7">
    <source>
        <dbReference type="Proteomes" id="UP001156703"/>
    </source>
</evidence>
<dbReference type="Pfam" id="PF00994">
    <property type="entry name" value="MoCF_biosynth"/>
    <property type="match status" value="1"/>
</dbReference>
<comment type="catalytic activity">
    <reaction evidence="3">
        <text>adenylyl-molybdopterin + molybdate = Mo-molybdopterin + AMP + H(+)</text>
        <dbReference type="Rhea" id="RHEA:35047"/>
        <dbReference type="ChEBI" id="CHEBI:15378"/>
        <dbReference type="ChEBI" id="CHEBI:36264"/>
        <dbReference type="ChEBI" id="CHEBI:62727"/>
        <dbReference type="ChEBI" id="CHEBI:71302"/>
        <dbReference type="ChEBI" id="CHEBI:456215"/>
        <dbReference type="EC" id="2.10.1.1"/>
    </reaction>
</comment>
<dbReference type="Pfam" id="PF03453">
    <property type="entry name" value="MoeA_N"/>
    <property type="match status" value="1"/>
</dbReference>
<dbReference type="RefSeq" id="WP_029940790.1">
    <property type="nucleotide sequence ID" value="NZ_BSOO01000024.1"/>
</dbReference>
<dbReference type="InterPro" id="IPR036135">
    <property type="entry name" value="MoeA_linker/N_sf"/>
</dbReference>
<dbReference type="Gene3D" id="2.40.340.10">
    <property type="entry name" value="MoeA, C-terminal, domain IV"/>
    <property type="match status" value="1"/>
</dbReference>
<evidence type="ECO:0000256" key="2">
    <source>
        <dbReference type="ARBA" id="ARBA00010763"/>
    </source>
</evidence>
<dbReference type="SUPFAM" id="SSF53218">
    <property type="entry name" value="Molybdenum cofactor biosynthesis proteins"/>
    <property type="match status" value="1"/>
</dbReference>
<dbReference type="PANTHER" id="PTHR10192">
    <property type="entry name" value="MOLYBDOPTERIN BIOSYNTHESIS PROTEIN"/>
    <property type="match status" value="1"/>
</dbReference>
<keyword evidence="4" id="KW-0808">Transferase</keyword>
<protein>
    <recommendedName>
        <fullName evidence="4">Molybdopterin molybdenumtransferase</fullName>
        <ecNumber evidence="4">2.10.1.1</ecNumber>
    </recommendedName>
</protein>
<evidence type="ECO:0000256" key="3">
    <source>
        <dbReference type="ARBA" id="ARBA00047317"/>
    </source>
</evidence>
<keyword evidence="7" id="KW-1185">Reference proteome</keyword>
<gene>
    <name evidence="6" type="ORF">GCM10007925_20790</name>
</gene>
<evidence type="ECO:0000259" key="5">
    <source>
        <dbReference type="SMART" id="SM00852"/>
    </source>
</evidence>
<keyword evidence="4" id="KW-0501">Molybdenum cofactor biosynthesis</keyword>
<dbReference type="InterPro" id="IPR038987">
    <property type="entry name" value="MoeA-like"/>
</dbReference>
<reference evidence="7" key="1">
    <citation type="journal article" date="2019" name="Int. J. Syst. Evol. Microbiol.">
        <title>The Global Catalogue of Microorganisms (GCM) 10K type strain sequencing project: providing services to taxonomists for standard genome sequencing and annotation.</title>
        <authorList>
            <consortium name="The Broad Institute Genomics Platform"/>
            <consortium name="The Broad Institute Genome Sequencing Center for Infectious Disease"/>
            <person name="Wu L."/>
            <person name="Ma J."/>
        </authorList>
    </citation>
    <scope>NUCLEOTIDE SEQUENCE [LARGE SCALE GENOMIC DNA]</scope>
    <source>
        <strain evidence="7">NBRC 102146</strain>
    </source>
</reference>
<proteinExistence type="inferred from homology"/>
<accession>A0ABQ5Z8T2</accession>
<dbReference type="InterPro" id="IPR036425">
    <property type="entry name" value="MoaB/Mog-like_dom_sf"/>
</dbReference>
<dbReference type="PANTHER" id="PTHR10192:SF5">
    <property type="entry name" value="GEPHYRIN"/>
    <property type="match status" value="1"/>
</dbReference>
<keyword evidence="4" id="KW-0460">Magnesium</keyword>
<sequence length="393" mass="39568">MISFDEASALLAGVAAPLGLETLPLAAAHGRILAGPVVARIDSPRADVSAMDGYAVRAADIAGGAALPVIGRSYPGQPFADDMPPQACVRIFTGAALPAGADRVVIQEEVAEADGIATFGATGGPTFVRPRGSDFVIGRELLAAGTKLTPGALLAIGGGDVGEVRVWRRPRVGLLVTGDELVAPGTAAAHPAAIPDSVSLAVAALAADWGGEVVRIERLADDLPSAVAAAGRMLDEVDVLVVTGGASVGERDHAKAMVAPHGLELLFSKVAMKPGKPVWAGRAGGAIVLGLPGNPTSALVCARLFLAPLLCGMTGRPPAEALAARTLPLAEAVAPVGSRETFFRGHEDGGRVVLADHQDSNGQRVPGSADLLVRLPAGDVANPAGTLVPVLAL</sequence>
<dbReference type="SMART" id="SM00852">
    <property type="entry name" value="MoCF_biosynth"/>
    <property type="match status" value="1"/>
</dbReference>
<dbReference type="InterPro" id="IPR001453">
    <property type="entry name" value="MoaB/Mog_dom"/>
</dbReference>
<dbReference type="EC" id="2.10.1.1" evidence="4"/>
<keyword evidence="4" id="KW-0500">Molybdenum</keyword>